<gene>
    <name evidence="4" type="ORF">KUTeg_020079</name>
</gene>
<feature type="chain" id="PRO_5045519097" description="Domain of unknown function with conserved HDNR motif domain-containing protein" evidence="2">
    <location>
        <begin position="17"/>
        <end position="384"/>
    </location>
</feature>
<keyword evidence="5" id="KW-1185">Reference proteome</keyword>
<feature type="region of interest" description="Disordered" evidence="1">
    <location>
        <begin position="271"/>
        <end position="334"/>
    </location>
</feature>
<comment type="caution">
    <text evidence="4">The sequence shown here is derived from an EMBL/GenBank/DDBJ whole genome shotgun (WGS) entry which is preliminary data.</text>
</comment>
<feature type="signal peptide" evidence="2">
    <location>
        <begin position="1"/>
        <end position="16"/>
    </location>
</feature>
<reference evidence="4 5" key="1">
    <citation type="submission" date="2022-12" db="EMBL/GenBank/DDBJ databases">
        <title>Chromosome-level genome of Tegillarca granosa.</title>
        <authorList>
            <person name="Kim J."/>
        </authorList>
    </citation>
    <scope>NUCLEOTIDE SEQUENCE [LARGE SCALE GENOMIC DNA]</scope>
    <source>
        <strain evidence="4">Teg-2019</strain>
        <tissue evidence="4">Adductor muscle</tissue>
    </source>
</reference>
<dbReference type="EMBL" id="JARBDR010000918">
    <property type="protein sequence ID" value="KAJ8301092.1"/>
    <property type="molecule type" value="Genomic_DNA"/>
</dbReference>
<evidence type="ECO:0000313" key="4">
    <source>
        <dbReference type="EMBL" id="KAJ8301092.1"/>
    </source>
</evidence>
<organism evidence="4 5">
    <name type="scientific">Tegillarca granosa</name>
    <name type="common">Malaysian cockle</name>
    <name type="synonym">Anadara granosa</name>
    <dbReference type="NCBI Taxonomy" id="220873"/>
    <lineage>
        <taxon>Eukaryota</taxon>
        <taxon>Metazoa</taxon>
        <taxon>Spiralia</taxon>
        <taxon>Lophotrochozoa</taxon>
        <taxon>Mollusca</taxon>
        <taxon>Bivalvia</taxon>
        <taxon>Autobranchia</taxon>
        <taxon>Pteriomorphia</taxon>
        <taxon>Arcoida</taxon>
        <taxon>Arcoidea</taxon>
        <taxon>Arcidae</taxon>
        <taxon>Tegillarca</taxon>
    </lineage>
</organism>
<dbReference type="PANTHER" id="PTHR35539">
    <property type="entry name" value="CDNA SEQUENCE BC048562"/>
    <property type="match status" value="1"/>
</dbReference>
<protein>
    <recommendedName>
        <fullName evidence="3">Domain of unknown function with conserved HDNR motif domain-containing protein</fullName>
    </recommendedName>
</protein>
<evidence type="ECO:0000256" key="2">
    <source>
        <dbReference type="SAM" id="SignalP"/>
    </source>
</evidence>
<dbReference type="PANTHER" id="PTHR35539:SF1">
    <property type="entry name" value="CDNA SEQUENCE BC048562"/>
    <property type="match status" value="1"/>
</dbReference>
<feature type="domain" description="Domain of unknown function with conserved HDNR motif" evidence="3">
    <location>
        <begin position="32"/>
        <end position="147"/>
    </location>
</feature>
<dbReference type="Pfam" id="PF15115">
    <property type="entry name" value="HDNR"/>
    <property type="match status" value="1"/>
</dbReference>
<evidence type="ECO:0000256" key="1">
    <source>
        <dbReference type="SAM" id="MobiDB-lite"/>
    </source>
</evidence>
<evidence type="ECO:0000259" key="3">
    <source>
        <dbReference type="Pfam" id="PF15115"/>
    </source>
</evidence>
<feature type="compositionally biased region" description="Pro residues" evidence="1">
    <location>
        <begin position="271"/>
        <end position="282"/>
    </location>
</feature>
<accession>A0ABQ9EBZ9</accession>
<name>A0ABQ9EBZ9_TEGGR</name>
<proteinExistence type="predicted"/>
<keyword evidence="2" id="KW-0732">Signal</keyword>
<evidence type="ECO:0000313" key="5">
    <source>
        <dbReference type="Proteomes" id="UP001217089"/>
    </source>
</evidence>
<sequence length="384" mass="43382">MSSLTFIFFLFYGCCLKHILVYRTELNMTAATEIVGSWFPTGYHGHFRSKSENDFVCEYRQLAKPIPPKRFLNRSRQPSARHVFSHHDNREAFRNDAILFTQGLGKKRTPGKAYSFNADFITWMPEKEYIERSRPLISSYKIDYRQNIIQPQIIVKRPKTSFEGVPTTSYRYAHGTDAPNKEIIDAANNESLKLSLLNRKNRAMSAKVVKGRESVASCMIWYNPNREKTCGDQQAVKKSNVPPATQMVVYEPHPPPPKEPATQVIQTAPVQPPPSATMPAPQPQTSATVSWPQPNPAVQQETKVAQRPMTAMVKPSPSYAGPSKSRSMSARPVRKLNNDSVASSLIWHDMWKTPTSTPVLISYDPHLPPSKQITVRTEGDVVQE</sequence>
<dbReference type="Proteomes" id="UP001217089">
    <property type="component" value="Unassembled WGS sequence"/>
</dbReference>
<feature type="compositionally biased region" description="Polar residues" evidence="1">
    <location>
        <begin position="285"/>
        <end position="303"/>
    </location>
</feature>
<dbReference type="InterPro" id="IPR029369">
    <property type="entry name" value="HDNR"/>
</dbReference>